<dbReference type="InterPro" id="IPR001623">
    <property type="entry name" value="DnaJ_domain"/>
</dbReference>
<dbReference type="Gene3D" id="1.10.287.110">
    <property type="entry name" value="DnaJ domain"/>
    <property type="match status" value="1"/>
</dbReference>
<feature type="compositionally biased region" description="Low complexity" evidence="3">
    <location>
        <begin position="124"/>
        <end position="134"/>
    </location>
</feature>
<dbReference type="OrthoDB" id="3829670at2"/>
<comment type="caution">
    <text evidence="6">The sequence shown here is derived from an EMBL/GenBank/DDBJ whole genome shotgun (WGS) entry which is preliminary data.</text>
</comment>
<feature type="region of interest" description="Disordered" evidence="3">
    <location>
        <begin position="168"/>
        <end position="189"/>
    </location>
</feature>
<evidence type="ECO:0000313" key="6">
    <source>
        <dbReference type="EMBL" id="RHW28235.1"/>
    </source>
</evidence>
<dbReference type="Proteomes" id="UP000283644">
    <property type="component" value="Unassembled WGS sequence"/>
</dbReference>
<evidence type="ECO:0000256" key="1">
    <source>
        <dbReference type="ARBA" id="ARBA00004370"/>
    </source>
</evidence>
<feature type="compositionally biased region" description="Acidic residues" evidence="3">
    <location>
        <begin position="98"/>
        <end position="118"/>
    </location>
</feature>
<dbReference type="InterPro" id="IPR036869">
    <property type="entry name" value="J_dom_sf"/>
</dbReference>
<evidence type="ECO:0000313" key="7">
    <source>
        <dbReference type="Proteomes" id="UP000283644"/>
    </source>
</evidence>
<dbReference type="EMBL" id="QXGH01000010">
    <property type="protein sequence ID" value="RHW28235.1"/>
    <property type="molecule type" value="Genomic_DNA"/>
</dbReference>
<dbReference type="Pfam" id="PF00226">
    <property type="entry name" value="DnaJ"/>
    <property type="match status" value="1"/>
</dbReference>
<dbReference type="SUPFAM" id="SSF46565">
    <property type="entry name" value="Chaperone J-domain"/>
    <property type="match status" value="1"/>
</dbReference>
<keyword evidence="7" id="KW-1185">Reference proteome</keyword>
<keyword evidence="2 4" id="KW-0472">Membrane</keyword>
<proteinExistence type="predicted"/>
<reference evidence="6 7" key="1">
    <citation type="submission" date="2018-09" db="EMBL/GenBank/DDBJ databases">
        <title>Genome sequencing of Nocardioides immobilis CCTCC AB 2017083 for comparison to Nocardioides silvaticus.</title>
        <authorList>
            <person name="Li C."/>
            <person name="Wang G."/>
        </authorList>
    </citation>
    <scope>NUCLEOTIDE SEQUENCE [LARGE SCALE GENOMIC DNA]</scope>
    <source>
        <strain evidence="6 7">CCTCC AB 2017083</strain>
    </source>
</reference>
<evidence type="ECO:0000256" key="2">
    <source>
        <dbReference type="ARBA" id="ARBA00023136"/>
    </source>
</evidence>
<dbReference type="PANTHER" id="PTHR37042">
    <property type="entry name" value="OUTER MEMBRANE PROTEIN RV1973"/>
    <property type="match status" value="1"/>
</dbReference>
<feature type="domain" description="J" evidence="5">
    <location>
        <begin position="4"/>
        <end position="61"/>
    </location>
</feature>
<sequence>MSVSLYDLLDVDPSATAAEIRTAWKASIADLDPTDRRFRAFNDAAGVLLDPEKRAAYDAELAAEPDEAEDAAPADEDAVVAPVSLEKEPAGEASEATAGDEEPEATSDDDQPADEPDEAPVKEPATAGADGAAPDGPPAWALAVAAGAAVLAVALAIVVLFTWPGSVGGESPAKQEEQSEQAEEAGAEARAAAEDAIPEVLSYDYRTLDDDFAEAEEYLTDDFAAKRTALFDQKADTGLTLREQVVSEKVVVTARVAMTGLTRVSEDGDRATIVVYVDQDSQKGNAAPRLLQMWATLSMVSDGDDWLLDDICTETDCS</sequence>
<dbReference type="RefSeq" id="WP_118923059.1">
    <property type="nucleotide sequence ID" value="NZ_QXGH01000010.1"/>
</dbReference>
<comment type="subcellular location">
    <subcellularLocation>
        <location evidence="1">Membrane</location>
    </subcellularLocation>
</comment>
<dbReference type="AlphaFoldDB" id="A0A417Y6L2"/>
<dbReference type="PANTHER" id="PTHR37042:SF4">
    <property type="entry name" value="OUTER MEMBRANE PROTEIN RV1973"/>
    <property type="match status" value="1"/>
</dbReference>
<protein>
    <recommendedName>
        <fullName evidence="5">J domain-containing protein</fullName>
    </recommendedName>
</protein>
<evidence type="ECO:0000256" key="3">
    <source>
        <dbReference type="SAM" id="MobiDB-lite"/>
    </source>
</evidence>
<feature type="region of interest" description="Disordered" evidence="3">
    <location>
        <begin position="86"/>
        <end position="134"/>
    </location>
</feature>
<dbReference type="PRINTS" id="PR00625">
    <property type="entry name" value="JDOMAIN"/>
</dbReference>
<evidence type="ECO:0000259" key="5">
    <source>
        <dbReference type="PROSITE" id="PS50076"/>
    </source>
</evidence>
<gene>
    <name evidence="6" type="ORF">D0Z08_04425</name>
</gene>
<organism evidence="6 7">
    <name type="scientific">Nocardioides immobilis</name>
    <dbReference type="NCBI Taxonomy" id="2049295"/>
    <lineage>
        <taxon>Bacteria</taxon>
        <taxon>Bacillati</taxon>
        <taxon>Actinomycetota</taxon>
        <taxon>Actinomycetes</taxon>
        <taxon>Propionibacteriales</taxon>
        <taxon>Nocardioidaceae</taxon>
        <taxon>Nocardioides</taxon>
    </lineage>
</organism>
<keyword evidence="4" id="KW-1133">Transmembrane helix</keyword>
<name>A0A417Y6L2_9ACTN</name>
<feature type="transmembrane region" description="Helical" evidence="4">
    <location>
        <begin position="139"/>
        <end position="163"/>
    </location>
</feature>
<dbReference type="GO" id="GO:0016020">
    <property type="term" value="C:membrane"/>
    <property type="evidence" value="ECO:0007669"/>
    <property type="project" value="UniProtKB-SubCell"/>
</dbReference>
<evidence type="ECO:0000256" key="4">
    <source>
        <dbReference type="SAM" id="Phobius"/>
    </source>
</evidence>
<dbReference type="PROSITE" id="PS50076">
    <property type="entry name" value="DNAJ_2"/>
    <property type="match status" value="1"/>
</dbReference>
<keyword evidence="4" id="KW-0812">Transmembrane</keyword>
<accession>A0A417Y6L2</accession>